<evidence type="ECO:0000313" key="3">
    <source>
        <dbReference type="EMBL" id="KAG6473912.1"/>
    </source>
</evidence>
<dbReference type="Pfam" id="PF00226">
    <property type="entry name" value="DnaJ"/>
    <property type="match status" value="1"/>
</dbReference>
<organism evidence="3 4">
    <name type="scientific">Zingiber officinale</name>
    <name type="common">Ginger</name>
    <name type="synonym">Amomum zingiber</name>
    <dbReference type="NCBI Taxonomy" id="94328"/>
    <lineage>
        <taxon>Eukaryota</taxon>
        <taxon>Viridiplantae</taxon>
        <taxon>Streptophyta</taxon>
        <taxon>Embryophyta</taxon>
        <taxon>Tracheophyta</taxon>
        <taxon>Spermatophyta</taxon>
        <taxon>Magnoliopsida</taxon>
        <taxon>Liliopsida</taxon>
        <taxon>Zingiberales</taxon>
        <taxon>Zingiberaceae</taxon>
        <taxon>Zingiber</taxon>
    </lineage>
</organism>
<evidence type="ECO:0000259" key="2">
    <source>
        <dbReference type="PROSITE" id="PS50076"/>
    </source>
</evidence>
<feature type="domain" description="J" evidence="2">
    <location>
        <begin position="43"/>
        <end position="111"/>
    </location>
</feature>
<dbReference type="PROSITE" id="PS00636">
    <property type="entry name" value="DNAJ_1"/>
    <property type="match status" value="1"/>
</dbReference>
<evidence type="ECO:0000313" key="4">
    <source>
        <dbReference type="Proteomes" id="UP000734854"/>
    </source>
</evidence>
<dbReference type="AlphaFoldDB" id="A0A8J5ERD5"/>
<dbReference type="PANTHER" id="PTHR45090:SF6">
    <property type="entry name" value="J DOMAIN-CONTAINING PROTEIN"/>
    <property type="match status" value="1"/>
</dbReference>
<dbReference type="InterPro" id="IPR001623">
    <property type="entry name" value="DnaJ_domain"/>
</dbReference>
<accession>A0A8J5ERD5</accession>
<sequence>MVPLLSPTLEPAFAVAIPRRKLRLSSLPRRASASASASAGASTMYDLLSVAETAGPEEIKAAFKMQARRWHPDACRRAGEEDAFAERFKLAREAYEVLSDPELRREYDHLLLFSDGWVPVGGSRGVVPRRNRERHTGFGDWESQLNGLSRRREPWWAAASAAGRRRAAAGEDESWGGRCRRAHAAETSE</sequence>
<dbReference type="PANTHER" id="PTHR45090">
    <property type="entry name" value="CHAPERONE PROTEIN DNAJ 20 CHLOROPLASTIC"/>
    <property type="match status" value="1"/>
</dbReference>
<gene>
    <name evidence="3" type="ORF">ZIOFF_067832</name>
</gene>
<dbReference type="EMBL" id="JACMSC010000019">
    <property type="protein sequence ID" value="KAG6473912.1"/>
    <property type="molecule type" value="Genomic_DNA"/>
</dbReference>
<reference evidence="3 4" key="1">
    <citation type="submission" date="2020-08" db="EMBL/GenBank/DDBJ databases">
        <title>Plant Genome Project.</title>
        <authorList>
            <person name="Zhang R.-G."/>
        </authorList>
    </citation>
    <scope>NUCLEOTIDE SEQUENCE [LARGE SCALE GENOMIC DNA]</scope>
    <source>
        <tissue evidence="3">Rhizome</tissue>
    </source>
</reference>
<feature type="region of interest" description="Disordered" evidence="1">
    <location>
        <begin position="163"/>
        <end position="189"/>
    </location>
</feature>
<dbReference type="CDD" id="cd06257">
    <property type="entry name" value="DnaJ"/>
    <property type="match status" value="1"/>
</dbReference>
<dbReference type="GO" id="GO:0009507">
    <property type="term" value="C:chloroplast"/>
    <property type="evidence" value="ECO:0007669"/>
    <property type="project" value="TreeGrafter"/>
</dbReference>
<dbReference type="OrthoDB" id="784706at2759"/>
<proteinExistence type="predicted"/>
<keyword evidence="4" id="KW-1185">Reference proteome</keyword>
<evidence type="ECO:0000256" key="1">
    <source>
        <dbReference type="SAM" id="MobiDB-lite"/>
    </source>
</evidence>
<dbReference type="InterPro" id="IPR018253">
    <property type="entry name" value="DnaJ_domain_CS"/>
</dbReference>
<dbReference type="Proteomes" id="UP000734854">
    <property type="component" value="Unassembled WGS sequence"/>
</dbReference>
<dbReference type="SMART" id="SM00271">
    <property type="entry name" value="DnaJ"/>
    <property type="match status" value="1"/>
</dbReference>
<dbReference type="PROSITE" id="PS50076">
    <property type="entry name" value="DNAJ_2"/>
    <property type="match status" value="1"/>
</dbReference>
<comment type="caution">
    <text evidence="3">The sequence shown here is derived from an EMBL/GenBank/DDBJ whole genome shotgun (WGS) entry which is preliminary data.</text>
</comment>
<dbReference type="InterPro" id="IPR053232">
    <property type="entry name" value="DnaJ_C/III_chloroplastic"/>
</dbReference>
<name>A0A8J5ERD5_ZINOF</name>
<protein>
    <recommendedName>
        <fullName evidence="2">J domain-containing protein</fullName>
    </recommendedName>
</protein>